<gene>
    <name evidence="1" type="ORF">Catovirus_2_216</name>
</gene>
<organism evidence="1">
    <name type="scientific">Catovirus CTV1</name>
    <dbReference type="NCBI Taxonomy" id="1977631"/>
    <lineage>
        <taxon>Viruses</taxon>
        <taxon>Varidnaviria</taxon>
        <taxon>Bamfordvirae</taxon>
        <taxon>Nucleocytoviricota</taxon>
        <taxon>Megaviricetes</taxon>
        <taxon>Imitervirales</taxon>
        <taxon>Mimiviridae</taxon>
        <taxon>Klosneuvirinae</taxon>
        <taxon>Catovirus</taxon>
    </lineage>
</organism>
<protein>
    <submittedName>
        <fullName evidence="1">Uncharacterized protein</fullName>
    </submittedName>
</protein>
<sequence>MNDSKLNLISKLLLPEHNGFTFIVYPVQSKNDTNFGRYDVSFDKYNKLLSFMNKNKINCKKYVQTLYQHNDMELKCLENTENPLEPCIQYTSKKYIYQTIEENMFINIVDINNIQPEKFPILNKYNNEVKQQVCEYKLKQSKLYLMNENSTYYTYFTFFYNGKNNLIEEDLQFINKVLKNIL</sequence>
<reference evidence="1" key="1">
    <citation type="journal article" date="2017" name="Science">
        <title>Giant viruses with an expanded complement of translation system components.</title>
        <authorList>
            <person name="Schulz F."/>
            <person name="Yutin N."/>
            <person name="Ivanova N.N."/>
            <person name="Ortega D.R."/>
            <person name="Lee T.K."/>
            <person name="Vierheilig J."/>
            <person name="Daims H."/>
            <person name="Horn M."/>
            <person name="Wagner M."/>
            <person name="Jensen G.J."/>
            <person name="Kyrpides N.C."/>
            <person name="Koonin E.V."/>
            <person name="Woyke T."/>
        </authorList>
    </citation>
    <scope>NUCLEOTIDE SEQUENCE</scope>
    <source>
        <strain evidence="1">CTV1</strain>
    </source>
</reference>
<evidence type="ECO:0000313" key="1">
    <source>
        <dbReference type="EMBL" id="ARF09267.1"/>
    </source>
</evidence>
<name>A0A1V0SC21_9VIRU</name>
<dbReference type="EMBL" id="KY684084">
    <property type="protein sequence ID" value="ARF09267.1"/>
    <property type="molecule type" value="Genomic_DNA"/>
</dbReference>
<proteinExistence type="predicted"/>
<accession>A0A1V0SC21</accession>